<feature type="transmembrane region" description="Helical" evidence="1">
    <location>
        <begin position="21"/>
        <end position="50"/>
    </location>
</feature>
<dbReference type="HOGENOM" id="CLU_361994_0_0_0"/>
<comment type="caution">
    <text evidence="2">The sequence shown here is derived from an EMBL/GenBank/DDBJ whole genome shotgun (WGS) entry which is preliminary data.</text>
</comment>
<feature type="transmembrane region" description="Helical" evidence="1">
    <location>
        <begin position="163"/>
        <end position="183"/>
    </location>
</feature>
<keyword evidence="1" id="KW-0472">Membrane</keyword>
<dbReference type="Proteomes" id="UP000004925">
    <property type="component" value="Unassembled WGS sequence"/>
</dbReference>
<gene>
    <name evidence="2" type="ORF">FSCG_00918</name>
</gene>
<dbReference type="EMBL" id="ACDE02000019">
    <property type="protein sequence ID" value="EEO40205.1"/>
    <property type="molecule type" value="Genomic_DNA"/>
</dbReference>
<evidence type="ECO:0000256" key="1">
    <source>
        <dbReference type="SAM" id="Phobius"/>
    </source>
</evidence>
<organism evidence="2 3">
    <name type="scientific">Fusobacterium vincentii 4_1_13</name>
    <dbReference type="NCBI Taxonomy" id="469606"/>
    <lineage>
        <taxon>Bacteria</taxon>
        <taxon>Fusobacteriati</taxon>
        <taxon>Fusobacteriota</taxon>
        <taxon>Fusobacteriia</taxon>
        <taxon>Fusobacteriales</taxon>
        <taxon>Fusobacteriaceae</taxon>
        <taxon>Fusobacterium</taxon>
    </lineage>
</organism>
<reference evidence="2 3" key="1">
    <citation type="submission" date="2011-10" db="EMBL/GenBank/DDBJ databases">
        <title>The Genome Sequence of Fusobacterium sp. 4_1_13.</title>
        <authorList>
            <consortium name="The Broad Institute Genome Sequencing Platform"/>
            <person name="Earl A."/>
            <person name="Ward D."/>
            <person name="Feldgarden M."/>
            <person name="Gevers D."/>
            <person name="Strauss J."/>
            <person name="Ambrose C."/>
            <person name="Allen-Vercoe E."/>
            <person name="Young S.K."/>
            <person name="Zeng Q."/>
            <person name="Gargeya S."/>
            <person name="Fitzgerald M."/>
            <person name="Haas B."/>
            <person name="Abouelleil A."/>
            <person name="Alvarado L."/>
            <person name="Arachchi H.M."/>
            <person name="Berlin A."/>
            <person name="Brown A."/>
            <person name="Chapman S.B."/>
            <person name="Chen Z."/>
            <person name="Dunbar C."/>
            <person name="Freedman E."/>
            <person name="Gearin G."/>
            <person name="Goldberg J."/>
            <person name="Griggs A."/>
            <person name="Gujja S."/>
            <person name="Heiman D."/>
            <person name="Howarth C."/>
            <person name="Larson L."/>
            <person name="Lui A."/>
            <person name="MacDonald P.J."/>
            <person name="Montmayeur A."/>
            <person name="Murphy C."/>
            <person name="Neiman D."/>
            <person name="Pearson M."/>
            <person name="Priest M."/>
            <person name="Roberts A."/>
            <person name="Saif S."/>
            <person name="Shea T."/>
            <person name="Shenoy N."/>
            <person name="Sisk P."/>
            <person name="Stolte C."/>
            <person name="Sykes S."/>
            <person name="Wortman J."/>
            <person name="Nusbaum C."/>
            <person name="Birren B."/>
        </authorList>
    </citation>
    <scope>NUCLEOTIDE SEQUENCE [LARGE SCALE GENOMIC DNA]</scope>
    <source>
        <strain evidence="2 3">4_1_13</strain>
    </source>
</reference>
<name>A0A0M1VUC3_FUSVC</name>
<feature type="transmembrane region" description="Helical" evidence="1">
    <location>
        <begin position="376"/>
        <end position="397"/>
    </location>
</feature>
<dbReference type="Pfam" id="PF16933">
    <property type="entry name" value="PelG"/>
    <property type="match status" value="1"/>
</dbReference>
<feature type="transmembrane region" description="Helical" evidence="1">
    <location>
        <begin position="428"/>
        <end position="448"/>
    </location>
</feature>
<dbReference type="eggNOG" id="COG1749">
    <property type="taxonomic scope" value="Bacteria"/>
</dbReference>
<dbReference type="RefSeq" id="WP_008802938.1">
    <property type="nucleotide sequence ID" value="NZ_KQ235737.1"/>
</dbReference>
<feature type="transmembrane region" description="Helical" evidence="1">
    <location>
        <begin position="105"/>
        <end position="125"/>
    </location>
</feature>
<protein>
    <submittedName>
        <fullName evidence="2">Uncharacterized protein</fullName>
    </submittedName>
</protein>
<feature type="transmembrane region" description="Helical" evidence="1">
    <location>
        <begin position="339"/>
        <end position="364"/>
    </location>
</feature>
<accession>A0A0M1VUC3</accession>
<feature type="transmembrane region" description="Helical" evidence="1">
    <location>
        <begin position="62"/>
        <end position="85"/>
    </location>
</feature>
<feature type="transmembrane region" description="Helical" evidence="1">
    <location>
        <begin position="404"/>
        <end position="422"/>
    </location>
</feature>
<proteinExistence type="predicted"/>
<feature type="transmembrane region" description="Helical" evidence="1">
    <location>
        <begin position="137"/>
        <end position="158"/>
    </location>
</feature>
<evidence type="ECO:0000313" key="3">
    <source>
        <dbReference type="Proteomes" id="UP000004925"/>
    </source>
</evidence>
<keyword evidence="1" id="KW-0812">Transmembrane</keyword>
<feature type="transmembrane region" description="Helical" evidence="1">
    <location>
        <begin position="238"/>
        <end position="261"/>
    </location>
</feature>
<feature type="transmembrane region" description="Helical" evidence="1">
    <location>
        <begin position="485"/>
        <end position="504"/>
    </location>
</feature>
<feature type="transmembrane region" description="Helical" evidence="1">
    <location>
        <begin position="195"/>
        <end position="218"/>
    </location>
</feature>
<dbReference type="AlphaFoldDB" id="A0A0M1VUC3"/>
<sequence>MAGIGFELKKLFSEEEELPFANLRAIIFSIIVSVGPWLITATSLNIIIWISNQIELARPKQLIFMSSIFYCFIFSQILTCIFQYIITRYVSDCVFKKKISKIRGAYFGSIKLVAILAFFVSFIFIKNGDLSIPYKASFVFLFIFMSLSWISMIFISLLKKYRFLIFSFFFGNFISMALGFYFLKYPVTFFEEEPIFWMLLSYGIGIFINFILTSSYILRAFKGKSENNFEFLTYLKGYFSLVLIGFFYSVGVWGHVFMNWIVGDSYRIAGVFQVSPLYEVAIFYCYCISIPSIVYFAIFLETKFLPVYKEYYKKICKTGTYSEIENSLSKMKQTLYQEILYGMELQFLISLTCVLLANAIFTYFDMDIYLLDLFRVSVFSTYCATFVSILITLYLYFDLRIHGICIAFFLLFSNFFFTYIFGKLGKQYTGVGFFIASFLTFGIAIFVFPKVFRNLNYSTMFWQNFEYKVGGNFVKNITKLFNKKVYLGIILLFLLLLGGCASYYSKNGFNNNTKHNWHTMGVYGKDGLDSEGYAANGFNRQGFNRKHMNQSTKTAYDLNGFDYKGIHRETKKAYDERGFNTKSYNVFTNSPYDKDGFNHEGIHKVTGKPYNEKGWDVYGINEKTKTEYDENGWDINGINKRSFNKDGWNIETKSKYDYAGFDFEGIHKDTKKTYDERGFDVNLHNVFTNSPYDKNGFNYEGIHKVTGKEYDENGWNYYGLHEKTKTYYNPQGYNVDGLDKDGYAKGKRPPGLEDEWMDKNGFNKKGIYIKGY</sequence>
<feature type="transmembrane region" description="Helical" evidence="1">
    <location>
        <begin position="281"/>
        <end position="300"/>
    </location>
</feature>
<dbReference type="eggNOG" id="COG4267">
    <property type="taxonomic scope" value="Bacteria"/>
</dbReference>
<keyword evidence="1" id="KW-1133">Transmembrane helix</keyword>
<dbReference type="InterPro" id="IPR031617">
    <property type="entry name" value="PelG"/>
</dbReference>
<evidence type="ECO:0000313" key="2">
    <source>
        <dbReference type="EMBL" id="EEO40205.1"/>
    </source>
</evidence>